<dbReference type="PANTHER" id="PTHR21180">
    <property type="entry name" value="ENDONUCLEASE/EXONUCLEASE/PHOSPHATASE FAMILY DOMAIN-CONTAINING PROTEIN 1"/>
    <property type="match status" value="1"/>
</dbReference>
<evidence type="ECO:0000259" key="1">
    <source>
        <dbReference type="SMART" id="SM00278"/>
    </source>
</evidence>
<name>A0A831Z0I1_UNCKA</name>
<comment type="caution">
    <text evidence="2">The sequence shown here is derived from an EMBL/GenBank/DDBJ whole genome shotgun (WGS) entry which is preliminary data.</text>
</comment>
<keyword evidence="2" id="KW-0238">DNA-binding</keyword>
<dbReference type="InterPro" id="IPR003583">
    <property type="entry name" value="Hlx-hairpin-Hlx_DNA-bd_motif"/>
</dbReference>
<evidence type="ECO:0000313" key="2">
    <source>
        <dbReference type="EMBL" id="HEX61635.1"/>
    </source>
</evidence>
<dbReference type="GO" id="GO:0015627">
    <property type="term" value="C:type II protein secretion system complex"/>
    <property type="evidence" value="ECO:0007669"/>
    <property type="project" value="TreeGrafter"/>
</dbReference>
<organism evidence="2">
    <name type="scientific">candidate division WWE3 bacterium</name>
    <dbReference type="NCBI Taxonomy" id="2053526"/>
    <lineage>
        <taxon>Bacteria</taxon>
        <taxon>Katanobacteria</taxon>
    </lineage>
</organism>
<sequence length="127" mass="13580">MGDFFERHKMDLVVVLSGAILLGSGISLGVGLAQLGDVSPDFQARGFTPSGSEESGPIEELSGFPININTATVIQLEELTGIGPSKAQAIVEYREQHGPFHAITEIQNVSGIGPKTYERIKDQITIE</sequence>
<dbReference type="GO" id="GO:0003677">
    <property type="term" value="F:DNA binding"/>
    <property type="evidence" value="ECO:0007669"/>
    <property type="project" value="UniProtKB-KW"/>
</dbReference>
<dbReference type="EMBL" id="DSPJ01000013">
    <property type="protein sequence ID" value="HEX61635.1"/>
    <property type="molecule type" value="Genomic_DNA"/>
</dbReference>
<gene>
    <name evidence="2" type="ORF">ENR01_00545</name>
</gene>
<dbReference type="Gene3D" id="1.10.150.280">
    <property type="entry name" value="AF1531-like domain"/>
    <property type="match status" value="1"/>
</dbReference>
<dbReference type="GO" id="GO:0006281">
    <property type="term" value="P:DNA repair"/>
    <property type="evidence" value="ECO:0007669"/>
    <property type="project" value="InterPro"/>
</dbReference>
<dbReference type="InterPro" id="IPR051675">
    <property type="entry name" value="Endo/Exo/Phosphatase_dom_1"/>
</dbReference>
<dbReference type="NCBIfam" id="TIGR00426">
    <property type="entry name" value="competence protein ComEA helix-hairpin-helix repeat region"/>
    <property type="match status" value="1"/>
</dbReference>
<accession>A0A831Z0I1</accession>
<dbReference type="SMART" id="SM00278">
    <property type="entry name" value="HhH1"/>
    <property type="match status" value="2"/>
</dbReference>
<proteinExistence type="predicted"/>
<dbReference type="Pfam" id="PF12836">
    <property type="entry name" value="HHH_3"/>
    <property type="match status" value="1"/>
</dbReference>
<protein>
    <submittedName>
        <fullName evidence="2">ComEA family DNA-binding protein</fullName>
    </submittedName>
</protein>
<dbReference type="GO" id="GO:0015628">
    <property type="term" value="P:protein secretion by the type II secretion system"/>
    <property type="evidence" value="ECO:0007669"/>
    <property type="project" value="TreeGrafter"/>
</dbReference>
<reference evidence="2" key="1">
    <citation type="journal article" date="2020" name="mSystems">
        <title>Genome- and Community-Level Interaction Insights into Carbon Utilization and Element Cycling Functions of Hydrothermarchaeota in Hydrothermal Sediment.</title>
        <authorList>
            <person name="Zhou Z."/>
            <person name="Liu Y."/>
            <person name="Xu W."/>
            <person name="Pan J."/>
            <person name="Luo Z.H."/>
            <person name="Li M."/>
        </authorList>
    </citation>
    <scope>NUCLEOTIDE SEQUENCE [LARGE SCALE GENOMIC DNA]</scope>
    <source>
        <strain evidence="2">SpSt-361</strain>
    </source>
</reference>
<dbReference type="AlphaFoldDB" id="A0A831Z0I1"/>
<feature type="domain" description="Helix-hairpin-helix DNA-binding motif class 1" evidence="1">
    <location>
        <begin position="74"/>
        <end position="93"/>
    </location>
</feature>
<dbReference type="PANTHER" id="PTHR21180:SF32">
    <property type="entry name" value="ENDONUCLEASE_EXONUCLEASE_PHOSPHATASE FAMILY DOMAIN-CONTAINING PROTEIN 1"/>
    <property type="match status" value="1"/>
</dbReference>
<dbReference type="InterPro" id="IPR010994">
    <property type="entry name" value="RuvA_2-like"/>
</dbReference>
<dbReference type="InterPro" id="IPR004509">
    <property type="entry name" value="Competence_ComEA_HhH"/>
</dbReference>
<dbReference type="SUPFAM" id="SSF47781">
    <property type="entry name" value="RuvA domain 2-like"/>
    <property type="match status" value="1"/>
</dbReference>
<feature type="domain" description="Helix-hairpin-helix DNA-binding motif class 1" evidence="1">
    <location>
        <begin position="104"/>
        <end position="123"/>
    </location>
</feature>